<feature type="domain" description="Flavoprotein" evidence="4">
    <location>
        <begin position="5"/>
        <end position="176"/>
    </location>
</feature>
<dbReference type="EC" id="4.1.1.36" evidence="3"/>
<gene>
    <name evidence="6" type="ORF">AZI86_04660</name>
</gene>
<dbReference type="RefSeq" id="WP_061833915.1">
    <property type="nucleotide sequence ID" value="NZ_LUKE01000001.1"/>
</dbReference>
<evidence type="ECO:0000256" key="2">
    <source>
        <dbReference type="ARBA" id="ARBA00023239"/>
    </source>
</evidence>
<comment type="similarity">
    <text evidence="3">In the N-terminal section; belongs to the HFCD (homo-oligomeric flavin containing Cys decarboxylase) superfamily.</text>
</comment>
<dbReference type="SUPFAM" id="SSF102645">
    <property type="entry name" value="CoaB-like"/>
    <property type="match status" value="1"/>
</dbReference>
<evidence type="ECO:0000259" key="5">
    <source>
        <dbReference type="Pfam" id="PF04127"/>
    </source>
</evidence>
<dbReference type="InterPro" id="IPR005252">
    <property type="entry name" value="CoaBC"/>
</dbReference>
<dbReference type="UniPathway" id="UPA00241">
    <property type="reaction ID" value="UER00353"/>
</dbReference>
<comment type="catalytic activity">
    <reaction evidence="3">
        <text>N-[(R)-4-phosphopantothenoyl]-L-cysteine + H(+) = (R)-4'-phosphopantetheine + CO2</text>
        <dbReference type="Rhea" id="RHEA:16793"/>
        <dbReference type="ChEBI" id="CHEBI:15378"/>
        <dbReference type="ChEBI" id="CHEBI:16526"/>
        <dbReference type="ChEBI" id="CHEBI:59458"/>
        <dbReference type="ChEBI" id="CHEBI:61723"/>
        <dbReference type="EC" id="4.1.1.36"/>
    </reaction>
</comment>
<keyword evidence="2 3" id="KW-0456">Lyase</keyword>
<dbReference type="InterPro" id="IPR035929">
    <property type="entry name" value="CoaB-like_sf"/>
</dbReference>
<evidence type="ECO:0000313" key="7">
    <source>
        <dbReference type="Proteomes" id="UP000075320"/>
    </source>
</evidence>
<keyword evidence="1 3" id="KW-0210">Decarboxylase</keyword>
<sequence length="432" mass="47190">MSKSKVLFIMTGSIACYKACHVISRLVQAGCEVQVVASPAALQFVGNATLEGLSGRPVVSDMYERGNVMDHIHLMRWPDLILVAPGTASFINKAAQGVGDDLIQTMFLAHDFTRPFLVAPAMNKSMYTHPVTQKSLASLREMGIEILDSASGILACGEEGWGRLLEPDLILKAVLDTLKTPKATQDAKPAAITANPSKVKVLVTAGGTMEPIDTVRAITNFSSGKTGVVIAESLSHMGFDVTLLQSHSSTVKADVPRKDKFTTFKSLDEKMKKYLSEEDFTHVIHAAAVSDYSLESVEVNGQTVKPLEIKKISSDAPEMNLHLKKNHKIVDELKNYSRNKDLKVIAFKLTSHASPEARLAAVEKLFKNSHADFVVHNDLQDIDIVARTHRFTLYSENKAEPCDSLEQLTANLIHAISLYAGQAEVLIPKDTV</sequence>
<accession>A0A150WPJ4</accession>
<evidence type="ECO:0000256" key="1">
    <source>
        <dbReference type="ARBA" id="ARBA00022793"/>
    </source>
</evidence>
<comment type="similarity">
    <text evidence="3">In the C-terminal section; belongs to the PPC synthetase family.</text>
</comment>
<dbReference type="GO" id="GO:0010181">
    <property type="term" value="F:FMN binding"/>
    <property type="evidence" value="ECO:0007669"/>
    <property type="project" value="InterPro"/>
</dbReference>
<dbReference type="GO" id="GO:0004632">
    <property type="term" value="F:phosphopantothenate--cysteine ligase activity"/>
    <property type="evidence" value="ECO:0007669"/>
    <property type="project" value="UniProtKB-EC"/>
</dbReference>
<name>A0A150WPJ4_BDEBC</name>
<comment type="pathway">
    <text evidence="3">Cofactor biosynthesis; coenzyme A biosynthesis; CoA from (R)-pantothenate: step 2/5.</text>
</comment>
<comment type="pathway">
    <text evidence="3">Cofactor biosynthesis; coenzyme A biosynthesis; CoA from (R)-pantothenate: step 3/5.</text>
</comment>
<dbReference type="GO" id="GO:0071513">
    <property type="term" value="C:phosphopantothenoylcysteine decarboxylase complex"/>
    <property type="evidence" value="ECO:0007669"/>
    <property type="project" value="TreeGrafter"/>
</dbReference>
<dbReference type="Pfam" id="PF02441">
    <property type="entry name" value="Flavoprotein"/>
    <property type="match status" value="1"/>
</dbReference>
<keyword evidence="7" id="KW-1185">Reference proteome</keyword>
<dbReference type="GO" id="GO:0004633">
    <property type="term" value="F:phosphopantothenoylcysteine decarboxylase activity"/>
    <property type="evidence" value="ECO:0007669"/>
    <property type="project" value="UniProtKB-EC"/>
</dbReference>
<dbReference type="Gene3D" id="3.40.50.10300">
    <property type="entry name" value="CoaB-like"/>
    <property type="match status" value="1"/>
</dbReference>
<keyword evidence="3" id="KW-0285">Flavoprotein</keyword>
<dbReference type="GO" id="GO:0015937">
    <property type="term" value="P:coenzyme A biosynthetic process"/>
    <property type="evidence" value="ECO:0007669"/>
    <property type="project" value="UniProtKB-UniPathway"/>
</dbReference>
<dbReference type="EC" id="6.3.2.5" evidence="3"/>
<protein>
    <recommendedName>
        <fullName evidence="3">Coenzyme A biosynthesis bifunctional protein CoaBC</fullName>
        <ecNumber evidence="3">4.1.1.36</ecNumber>
        <ecNumber evidence="3">6.3.2.5</ecNumber>
    </recommendedName>
    <alternativeName>
        <fullName evidence="3">DNA/pantothenate metabolism flavoprotein</fullName>
    </alternativeName>
</protein>
<dbReference type="Pfam" id="PF04127">
    <property type="entry name" value="DFP"/>
    <property type="match status" value="1"/>
</dbReference>
<dbReference type="AlphaFoldDB" id="A0A150WPJ4"/>
<dbReference type="OrthoDB" id="5288242at2"/>
<dbReference type="InterPro" id="IPR003382">
    <property type="entry name" value="Flavoprotein"/>
</dbReference>
<dbReference type="PANTHER" id="PTHR14359">
    <property type="entry name" value="HOMO-OLIGOMERIC FLAVIN CONTAINING CYS DECARBOXYLASE FAMILY"/>
    <property type="match status" value="1"/>
</dbReference>
<comment type="catalytic activity">
    <reaction evidence="3">
        <text>(R)-4'-phosphopantothenate + L-cysteine + CTP = N-[(R)-4-phosphopantothenoyl]-L-cysteine + CMP + diphosphate + H(+)</text>
        <dbReference type="Rhea" id="RHEA:19397"/>
        <dbReference type="ChEBI" id="CHEBI:10986"/>
        <dbReference type="ChEBI" id="CHEBI:15378"/>
        <dbReference type="ChEBI" id="CHEBI:33019"/>
        <dbReference type="ChEBI" id="CHEBI:35235"/>
        <dbReference type="ChEBI" id="CHEBI:37563"/>
        <dbReference type="ChEBI" id="CHEBI:59458"/>
        <dbReference type="ChEBI" id="CHEBI:60377"/>
        <dbReference type="EC" id="6.3.2.5"/>
    </reaction>
</comment>
<dbReference type="EMBL" id="LUKE01000001">
    <property type="protein sequence ID" value="KYG66350.1"/>
    <property type="molecule type" value="Genomic_DNA"/>
</dbReference>
<keyword evidence="3" id="KW-0288">FMN</keyword>
<comment type="function">
    <text evidence="3">Catalyzes two steps in the biosynthesis of coenzyme A. In the first step cysteine is conjugated to 4'-phosphopantothenate to form 4-phosphopantothenoylcysteine, in the latter compound is decarboxylated to form 4'-phosphopantotheine.</text>
</comment>
<organism evidence="6 7">
    <name type="scientific">Bdellovibrio bacteriovorus</name>
    <dbReference type="NCBI Taxonomy" id="959"/>
    <lineage>
        <taxon>Bacteria</taxon>
        <taxon>Pseudomonadati</taxon>
        <taxon>Bdellovibrionota</taxon>
        <taxon>Bdellovibrionia</taxon>
        <taxon>Bdellovibrionales</taxon>
        <taxon>Pseudobdellovibrionaceae</taxon>
        <taxon>Bdellovibrio</taxon>
    </lineage>
</organism>
<feature type="domain" description="DNA/pantothenate metabolism flavoprotein C-terminal" evidence="5">
    <location>
        <begin position="199"/>
        <end position="406"/>
    </location>
</feature>
<dbReference type="PROSITE" id="PS51257">
    <property type="entry name" value="PROKAR_LIPOPROTEIN"/>
    <property type="match status" value="1"/>
</dbReference>
<dbReference type="Gene3D" id="3.40.50.1950">
    <property type="entry name" value="Flavin prenyltransferase-like"/>
    <property type="match status" value="1"/>
</dbReference>
<comment type="caution">
    <text evidence="6">The sequence shown here is derived from an EMBL/GenBank/DDBJ whole genome shotgun (WGS) entry which is preliminary data.</text>
</comment>
<reference evidence="6 7" key="1">
    <citation type="submission" date="2016-03" db="EMBL/GenBank/DDBJ databases">
        <authorList>
            <person name="Ploux O."/>
        </authorList>
    </citation>
    <scope>NUCLEOTIDE SEQUENCE [LARGE SCALE GENOMIC DNA]</scope>
    <source>
        <strain evidence="6 7">R0</strain>
    </source>
</reference>
<dbReference type="InterPro" id="IPR036551">
    <property type="entry name" value="Flavin_trans-like"/>
</dbReference>
<dbReference type="Proteomes" id="UP000075320">
    <property type="component" value="Unassembled WGS sequence"/>
</dbReference>
<keyword evidence="3" id="KW-0436">Ligase</keyword>
<evidence type="ECO:0000259" key="4">
    <source>
        <dbReference type="Pfam" id="PF02441"/>
    </source>
</evidence>
<dbReference type="NCBIfam" id="TIGR00521">
    <property type="entry name" value="coaBC_dfp"/>
    <property type="match status" value="1"/>
</dbReference>
<dbReference type="SUPFAM" id="SSF52507">
    <property type="entry name" value="Homo-oligomeric flavin-containing Cys decarboxylases, HFCD"/>
    <property type="match status" value="1"/>
</dbReference>
<dbReference type="GO" id="GO:0015941">
    <property type="term" value="P:pantothenate catabolic process"/>
    <property type="evidence" value="ECO:0007669"/>
    <property type="project" value="InterPro"/>
</dbReference>
<dbReference type="PANTHER" id="PTHR14359:SF6">
    <property type="entry name" value="PHOSPHOPANTOTHENOYLCYSTEINE DECARBOXYLASE"/>
    <property type="match status" value="1"/>
</dbReference>
<evidence type="ECO:0000256" key="3">
    <source>
        <dbReference type="RuleBase" id="RU364078"/>
    </source>
</evidence>
<comment type="cofactor">
    <cofactor evidence="3">
        <name>FMN</name>
        <dbReference type="ChEBI" id="CHEBI:58210"/>
    </cofactor>
</comment>
<proteinExistence type="inferred from homology"/>
<dbReference type="InterPro" id="IPR007085">
    <property type="entry name" value="DNA/pantothenate-metab_flavo_C"/>
</dbReference>
<evidence type="ECO:0000313" key="6">
    <source>
        <dbReference type="EMBL" id="KYG66350.1"/>
    </source>
</evidence>